<feature type="transmembrane region" description="Helical" evidence="1">
    <location>
        <begin position="14"/>
        <end position="37"/>
    </location>
</feature>
<keyword evidence="3" id="KW-1185">Reference proteome</keyword>
<dbReference type="Proteomes" id="UP000529795">
    <property type="component" value="Unassembled WGS sequence"/>
</dbReference>
<keyword evidence="1" id="KW-1133">Transmembrane helix</keyword>
<evidence type="ECO:0000256" key="1">
    <source>
        <dbReference type="SAM" id="Phobius"/>
    </source>
</evidence>
<sequence>MSESAEQARTRRRWISLAEFVAVAGLLIGALTLWSNWSDRRADEASRAAEQAGAAREKARIELTASVEDDGKRLALKDERHDIADARVVFPTALLIGSQSPAGDPVIDAAWFEKQILRMTDGGPDDRTGRLPVLLTLRYWDDDVERSATGIYDVIWSTHGRRLFGRALKVEGLKLRQRGGDQAALDKAWARLKP</sequence>
<organism evidence="2 3">
    <name type="scientific">Sphingomonas jinjuensis</name>
    <dbReference type="NCBI Taxonomy" id="535907"/>
    <lineage>
        <taxon>Bacteria</taxon>
        <taxon>Pseudomonadati</taxon>
        <taxon>Pseudomonadota</taxon>
        <taxon>Alphaproteobacteria</taxon>
        <taxon>Sphingomonadales</taxon>
        <taxon>Sphingomonadaceae</taxon>
        <taxon>Sphingomonas</taxon>
    </lineage>
</organism>
<evidence type="ECO:0000313" key="2">
    <source>
        <dbReference type="EMBL" id="MBB4154071.1"/>
    </source>
</evidence>
<comment type="caution">
    <text evidence="2">The sequence shown here is derived from an EMBL/GenBank/DDBJ whole genome shotgun (WGS) entry which is preliminary data.</text>
</comment>
<gene>
    <name evidence="2" type="ORF">GGQ80_001981</name>
</gene>
<accession>A0A840FBL4</accession>
<keyword evidence="1" id="KW-0472">Membrane</keyword>
<proteinExistence type="predicted"/>
<name>A0A840FBL4_9SPHN</name>
<keyword evidence="1" id="KW-0812">Transmembrane</keyword>
<dbReference type="RefSeq" id="WP_183984264.1">
    <property type="nucleotide sequence ID" value="NZ_JACIEV010000005.1"/>
</dbReference>
<evidence type="ECO:0000313" key="3">
    <source>
        <dbReference type="Proteomes" id="UP000529795"/>
    </source>
</evidence>
<reference evidence="2 3" key="1">
    <citation type="submission" date="2020-08" db="EMBL/GenBank/DDBJ databases">
        <title>Genomic Encyclopedia of Type Strains, Phase IV (KMG-IV): sequencing the most valuable type-strain genomes for metagenomic binning, comparative biology and taxonomic classification.</title>
        <authorList>
            <person name="Goeker M."/>
        </authorList>
    </citation>
    <scope>NUCLEOTIDE SEQUENCE [LARGE SCALE GENOMIC DNA]</scope>
    <source>
        <strain evidence="2 3">YC6723</strain>
    </source>
</reference>
<dbReference type="AlphaFoldDB" id="A0A840FBL4"/>
<dbReference type="EMBL" id="JACIEV010000005">
    <property type="protein sequence ID" value="MBB4154071.1"/>
    <property type="molecule type" value="Genomic_DNA"/>
</dbReference>
<protein>
    <submittedName>
        <fullName evidence="2">Uncharacterized protein</fullName>
    </submittedName>
</protein>